<evidence type="ECO:0000256" key="6">
    <source>
        <dbReference type="SAM" id="Phobius"/>
    </source>
</evidence>
<keyword evidence="6" id="KW-1133">Transmembrane helix</keyword>
<name>A0ABT2HU79_9MICO</name>
<evidence type="ECO:0000313" key="8">
    <source>
        <dbReference type="EMBL" id="MCT2041857.1"/>
    </source>
</evidence>
<evidence type="ECO:0000256" key="2">
    <source>
        <dbReference type="ARBA" id="ARBA00022723"/>
    </source>
</evidence>
<dbReference type="SUPFAM" id="SSF81296">
    <property type="entry name" value="E set domains"/>
    <property type="match status" value="1"/>
</dbReference>
<dbReference type="InterPro" id="IPR007348">
    <property type="entry name" value="CopC_dom"/>
</dbReference>
<comment type="subcellular location">
    <subcellularLocation>
        <location evidence="1">Cell envelope</location>
    </subcellularLocation>
</comment>
<protein>
    <submittedName>
        <fullName evidence="8">Copper resistance protein CopC</fullName>
    </submittedName>
</protein>
<dbReference type="RefSeq" id="WP_260103624.1">
    <property type="nucleotide sequence ID" value="NZ_JALXSQ010000002.1"/>
</dbReference>
<keyword evidence="4" id="KW-0186">Copper</keyword>
<proteinExistence type="predicted"/>
<evidence type="ECO:0000313" key="9">
    <source>
        <dbReference type="Proteomes" id="UP001525379"/>
    </source>
</evidence>
<dbReference type="Gene3D" id="2.60.40.1220">
    <property type="match status" value="1"/>
</dbReference>
<evidence type="ECO:0000256" key="3">
    <source>
        <dbReference type="ARBA" id="ARBA00022729"/>
    </source>
</evidence>
<comment type="caution">
    <text evidence="8">The sequence shown here is derived from an EMBL/GenBank/DDBJ whole genome shotgun (WGS) entry which is preliminary data.</text>
</comment>
<keyword evidence="9" id="KW-1185">Reference proteome</keyword>
<dbReference type="PANTHER" id="PTHR34820:SF4">
    <property type="entry name" value="INNER MEMBRANE PROTEIN YEBZ"/>
    <property type="match status" value="1"/>
</dbReference>
<sequence length="229" mass="23573">MSTSLRLYSARLRATLTALVLGLTALIVCVPATPANAHDVLLESSIVEGSELDVAPSEWTLRFNNEVLNVGSEAALVGPDGATITLGQPAFDRDRVTFTVPALAKGDYTANWRVVSSDGHPISGSIPFTVTVGEPSATSAATTAGSTAPDASTTAPAGDANASQQPNDGTVAGLPMPLAITAAAIGFIVILGAGIAFVMKGRHQDDLPLRTAPERRQAERPASDDTKEN</sequence>
<keyword evidence="3" id="KW-0732">Signal</keyword>
<dbReference type="Pfam" id="PF04234">
    <property type="entry name" value="CopC"/>
    <property type="match status" value="1"/>
</dbReference>
<feature type="region of interest" description="Disordered" evidence="5">
    <location>
        <begin position="137"/>
        <end position="168"/>
    </location>
</feature>
<keyword evidence="2" id="KW-0479">Metal-binding</keyword>
<dbReference type="Proteomes" id="UP001525379">
    <property type="component" value="Unassembled WGS sequence"/>
</dbReference>
<dbReference type="InterPro" id="IPR014755">
    <property type="entry name" value="Cu-Rt/internalin_Ig-like"/>
</dbReference>
<evidence type="ECO:0000259" key="7">
    <source>
        <dbReference type="Pfam" id="PF04234"/>
    </source>
</evidence>
<dbReference type="EMBL" id="JALXSQ010000002">
    <property type="protein sequence ID" value="MCT2041857.1"/>
    <property type="molecule type" value="Genomic_DNA"/>
</dbReference>
<dbReference type="InterPro" id="IPR014756">
    <property type="entry name" value="Ig_E-set"/>
</dbReference>
<accession>A0ABT2HU79</accession>
<feature type="domain" description="CopC" evidence="7">
    <location>
        <begin position="38"/>
        <end position="130"/>
    </location>
</feature>
<evidence type="ECO:0000256" key="4">
    <source>
        <dbReference type="ARBA" id="ARBA00023008"/>
    </source>
</evidence>
<feature type="region of interest" description="Disordered" evidence="5">
    <location>
        <begin position="208"/>
        <end position="229"/>
    </location>
</feature>
<evidence type="ECO:0000256" key="1">
    <source>
        <dbReference type="ARBA" id="ARBA00004196"/>
    </source>
</evidence>
<feature type="transmembrane region" description="Helical" evidence="6">
    <location>
        <begin position="174"/>
        <end position="199"/>
    </location>
</feature>
<feature type="compositionally biased region" description="Low complexity" evidence="5">
    <location>
        <begin position="137"/>
        <end position="160"/>
    </location>
</feature>
<organism evidence="8 9">
    <name type="scientific">Pseudoclavibacter albus</name>
    <dbReference type="NCBI Taxonomy" id="272241"/>
    <lineage>
        <taxon>Bacteria</taxon>
        <taxon>Bacillati</taxon>
        <taxon>Actinomycetota</taxon>
        <taxon>Actinomycetes</taxon>
        <taxon>Micrococcales</taxon>
        <taxon>Microbacteriaceae</taxon>
        <taxon>Pseudoclavibacter</taxon>
    </lineage>
</organism>
<evidence type="ECO:0000256" key="5">
    <source>
        <dbReference type="SAM" id="MobiDB-lite"/>
    </source>
</evidence>
<keyword evidence="6" id="KW-0472">Membrane</keyword>
<keyword evidence="6" id="KW-0812">Transmembrane</keyword>
<gene>
    <name evidence="8" type="ORF">M3D15_00645</name>
</gene>
<dbReference type="PANTHER" id="PTHR34820">
    <property type="entry name" value="INNER MEMBRANE PROTEIN YEBZ"/>
    <property type="match status" value="1"/>
</dbReference>
<reference evidence="8 9" key="1">
    <citation type="submission" date="2022-04" db="EMBL/GenBank/DDBJ databases">
        <title>Human microbiome associated bacterial genomes.</title>
        <authorList>
            <person name="Sandstrom S."/>
            <person name="Salamzade R."/>
            <person name="Kalan L.R."/>
        </authorList>
    </citation>
    <scope>NUCLEOTIDE SEQUENCE [LARGE SCALE GENOMIC DNA]</scope>
    <source>
        <strain evidence="9">p3-SID1799</strain>
    </source>
</reference>
<dbReference type="InterPro" id="IPR032694">
    <property type="entry name" value="CopC/D"/>
</dbReference>